<dbReference type="FunFam" id="3.40.640.10:FF:000015">
    <property type="entry name" value="Aspartate aminotransferase"/>
    <property type="match status" value="1"/>
</dbReference>
<proteinExistence type="inferred from homology"/>
<dbReference type="Proteomes" id="UP000198607">
    <property type="component" value="Unassembled WGS sequence"/>
</dbReference>
<evidence type="ECO:0000256" key="6">
    <source>
        <dbReference type="ARBA" id="ARBA00022898"/>
    </source>
</evidence>
<organism evidence="8 9">
    <name type="scientific">Propionivibrio dicarboxylicus</name>
    <dbReference type="NCBI Taxonomy" id="83767"/>
    <lineage>
        <taxon>Bacteria</taxon>
        <taxon>Pseudomonadati</taxon>
        <taxon>Pseudomonadota</taxon>
        <taxon>Betaproteobacteria</taxon>
        <taxon>Rhodocyclales</taxon>
        <taxon>Rhodocyclaceae</taxon>
        <taxon>Propionivibrio</taxon>
    </lineage>
</organism>
<dbReference type="InterPro" id="IPR000796">
    <property type="entry name" value="Asp_trans"/>
</dbReference>
<dbReference type="GO" id="GO:0030170">
    <property type="term" value="F:pyridoxal phosphate binding"/>
    <property type="evidence" value="ECO:0007669"/>
    <property type="project" value="InterPro"/>
</dbReference>
<dbReference type="GO" id="GO:0005829">
    <property type="term" value="C:cytosol"/>
    <property type="evidence" value="ECO:0007669"/>
    <property type="project" value="TreeGrafter"/>
</dbReference>
<dbReference type="FunFam" id="3.90.1150.10:FF:000001">
    <property type="entry name" value="Aspartate aminotransferase"/>
    <property type="match status" value="1"/>
</dbReference>
<evidence type="ECO:0000313" key="9">
    <source>
        <dbReference type="Proteomes" id="UP000198607"/>
    </source>
</evidence>
<reference evidence="8 9" key="1">
    <citation type="submission" date="2016-10" db="EMBL/GenBank/DDBJ databases">
        <authorList>
            <person name="de Groot N.N."/>
        </authorList>
    </citation>
    <scope>NUCLEOTIDE SEQUENCE [LARGE SCALE GENOMIC DNA]</scope>
    <source>
        <strain evidence="8 9">DSM 5885</strain>
    </source>
</reference>
<dbReference type="GO" id="GO:0033585">
    <property type="term" value="P:L-phenylalanine biosynthetic process from chorismate via phenylpyruvate"/>
    <property type="evidence" value="ECO:0007669"/>
    <property type="project" value="TreeGrafter"/>
</dbReference>
<keyword evidence="6" id="KW-0663">Pyridoxal phosphate</keyword>
<dbReference type="RefSeq" id="WP_091940402.1">
    <property type="nucleotide sequence ID" value="NZ_FNCY01000027.1"/>
</dbReference>
<dbReference type="GO" id="GO:0042802">
    <property type="term" value="F:identical protein binding"/>
    <property type="evidence" value="ECO:0007669"/>
    <property type="project" value="TreeGrafter"/>
</dbReference>
<dbReference type="InterPro" id="IPR015421">
    <property type="entry name" value="PyrdxlP-dep_Trfase_major"/>
</dbReference>
<dbReference type="PANTHER" id="PTHR11879">
    <property type="entry name" value="ASPARTATE AMINOTRANSFERASE"/>
    <property type="match status" value="1"/>
</dbReference>
<feature type="domain" description="Aminotransferase class I/classII large" evidence="7">
    <location>
        <begin position="28"/>
        <end position="391"/>
    </location>
</feature>
<comment type="cofactor">
    <cofactor evidence="1">
        <name>pyridoxal 5'-phosphate</name>
        <dbReference type="ChEBI" id="CHEBI:597326"/>
    </cofactor>
</comment>
<dbReference type="Pfam" id="PF00155">
    <property type="entry name" value="Aminotran_1_2"/>
    <property type="match status" value="1"/>
</dbReference>
<comment type="subunit">
    <text evidence="3">Homodimer.</text>
</comment>
<gene>
    <name evidence="8" type="ORF">SAMN05660652_03958</name>
</gene>
<evidence type="ECO:0000256" key="1">
    <source>
        <dbReference type="ARBA" id="ARBA00001933"/>
    </source>
</evidence>
<evidence type="ECO:0000259" key="7">
    <source>
        <dbReference type="Pfam" id="PF00155"/>
    </source>
</evidence>
<dbReference type="CDD" id="cd00609">
    <property type="entry name" value="AAT_like"/>
    <property type="match status" value="1"/>
</dbReference>
<name>A0A1G8MZH2_9RHOO</name>
<dbReference type="AlphaFoldDB" id="A0A1G8MZH2"/>
<dbReference type="PRINTS" id="PR00799">
    <property type="entry name" value="TRANSAMINASE"/>
</dbReference>
<dbReference type="STRING" id="83767.SAMN05660652_03958"/>
<keyword evidence="5 8" id="KW-0808">Transferase</keyword>
<dbReference type="NCBIfam" id="NF006719">
    <property type="entry name" value="PRK09257.1"/>
    <property type="match status" value="1"/>
</dbReference>
<dbReference type="SUPFAM" id="SSF53383">
    <property type="entry name" value="PLP-dependent transferases"/>
    <property type="match status" value="1"/>
</dbReference>
<sequence length="396" mass="43421">MFQHIPPYAGDPILSLIGAFLSDPRERKANLGVGIYYDAEGKIPVLPTVRKAEALLAAQVTPKPYLPMEGMASYREAVQKLIFGADHPLLQAGRIATIQTVGGSGALKVGADFLKRFFPNSQVWVSDPTWDNHRSMFDGAGFVVNDYPYYDEATGNVNFDGMLATLKGLPKQSVVLLHPCCHNPTGVDLSPAQWTQIIDVLKAGELIPFLDLAYQGFGDGFEEDVFAVRALADADISFVVANSFAKNFSIYAERCGGLSIICPDAKQAEHVLGQLKFTVRRNYSSPPMHGASVVSTVLNDPALKAEWMLEVADMRTRIKTMRRKLHDVLCAAAPSRDFSYLITQRGMFSYSGLSPEQVDRLRDEFGVYLVRSGRMCIAGLNEGNIDYVAQAMAAVL</sequence>
<evidence type="ECO:0000256" key="2">
    <source>
        <dbReference type="ARBA" id="ARBA00007441"/>
    </source>
</evidence>
<dbReference type="InterPro" id="IPR015422">
    <property type="entry name" value="PyrdxlP-dep_Trfase_small"/>
</dbReference>
<keyword evidence="4 8" id="KW-0032">Aminotransferase</keyword>
<evidence type="ECO:0000256" key="4">
    <source>
        <dbReference type="ARBA" id="ARBA00022576"/>
    </source>
</evidence>
<dbReference type="InterPro" id="IPR004839">
    <property type="entry name" value="Aminotransferase_I/II_large"/>
</dbReference>
<dbReference type="EMBL" id="FNCY01000027">
    <property type="protein sequence ID" value="SDI73391.1"/>
    <property type="molecule type" value="Genomic_DNA"/>
</dbReference>
<evidence type="ECO:0000313" key="8">
    <source>
        <dbReference type="EMBL" id="SDI73391.1"/>
    </source>
</evidence>
<evidence type="ECO:0000256" key="5">
    <source>
        <dbReference type="ARBA" id="ARBA00022679"/>
    </source>
</evidence>
<dbReference type="InterPro" id="IPR015424">
    <property type="entry name" value="PyrdxlP-dep_Trfase"/>
</dbReference>
<evidence type="ECO:0000256" key="3">
    <source>
        <dbReference type="ARBA" id="ARBA00011738"/>
    </source>
</evidence>
<dbReference type="PANTHER" id="PTHR11879:SF37">
    <property type="entry name" value="AROMATIC-AMINO-ACID AMINOTRANSFERASE"/>
    <property type="match status" value="1"/>
</dbReference>
<dbReference type="GO" id="GO:0004838">
    <property type="term" value="F:L-tyrosine-2-oxoglutarate transaminase activity"/>
    <property type="evidence" value="ECO:0007669"/>
    <property type="project" value="TreeGrafter"/>
</dbReference>
<dbReference type="Gene3D" id="3.90.1150.10">
    <property type="entry name" value="Aspartate Aminotransferase, domain 1"/>
    <property type="match status" value="1"/>
</dbReference>
<comment type="similarity">
    <text evidence="2">Belongs to the class-I pyridoxal-phosphate-dependent aminotransferase family.</text>
</comment>
<protein>
    <submittedName>
        <fullName evidence="8">Aromatic amino acid aminotransferase apoenzyme</fullName>
    </submittedName>
</protein>
<keyword evidence="9" id="KW-1185">Reference proteome</keyword>
<dbReference type="Gene3D" id="3.40.640.10">
    <property type="entry name" value="Type I PLP-dependent aspartate aminotransferase-like (Major domain)"/>
    <property type="match status" value="1"/>
</dbReference>
<accession>A0A1G8MZH2</accession>
<dbReference type="OrthoDB" id="9766445at2"/>